<proteinExistence type="inferred from homology"/>
<feature type="region of interest" description="Disordered" evidence="2">
    <location>
        <begin position="1"/>
        <end position="22"/>
    </location>
</feature>
<dbReference type="GO" id="GO:0008597">
    <property type="term" value="F:calcium-dependent protein serine/threonine phosphatase regulator activity"/>
    <property type="evidence" value="ECO:0007669"/>
    <property type="project" value="TreeGrafter"/>
</dbReference>
<protein>
    <submittedName>
        <fullName evidence="3">Uncharacterized protein</fullName>
    </submittedName>
</protein>
<dbReference type="EMBL" id="CM032190">
    <property type="protein sequence ID" value="KAG7086384.1"/>
    <property type="molecule type" value="Genomic_DNA"/>
</dbReference>
<dbReference type="Proteomes" id="UP001049176">
    <property type="component" value="Chromosome 10"/>
</dbReference>
<sequence>MPSSQYSHARASSSTSSTFSKGTNSLAITSLPKEFFQPHLLLHLYTHFQTYGKINQWVPLPGFGRILVVYENEDDAEKAKIYSDPIVLNATEDRQELVLRVYRADPNPLISDVNTENQFLQPPGSEQQFLTSPGGERMKEILPNPTSVTDELIAALKNLYLQQNHNRKSGVEVLMDAAESGVSVVVEDCDFGVDENRDTWEEDSNWMYGVMTPLRTMWRPFCAAIPPFTSSMSVPVY</sequence>
<dbReference type="Pfam" id="PF04847">
    <property type="entry name" value="Calcipressin"/>
    <property type="match status" value="1"/>
</dbReference>
<gene>
    <name evidence="3" type="ORF">E1B28_002341</name>
</gene>
<dbReference type="CDD" id="cd12434">
    <property type="entry name" value="RRM_RCAN_like"/>
    <property type="match status" value="1"/>
</dbReference>
<dbReference type="KEGG" id="more:E1B28_002341"/>
<dbReference type="OrthoDB" id="17212at2759"/>
<dbReference type="GeneID" id="66071417"/>
<comment type="similarity">
    <text evidence="1">Belongs to the RCAN family.</text>
</comment>
<dbReference type="InterPro" id="IPR006931">
    <property type="entry name" value="Calcipressin"/>
</dbReference>
<dbReference type="GO" id="GO:0005634">
    <property type="term" value="C:nucleus"/>
    <property type="evidence" value="ECO:0007669"/>
    <property type="project" value="TreeGrafter"/>
</dbReference>
<dbReference type="InterPro" id="IPR012677">
    <property type="entry name" value="Nucleotide-bd_a/b_plait_sf"/>
</dbReference>
<dbReference type="GO" id="GO:0005737">
    <property type="term" value="C:cytoplasm"/>
    <property type="evidence" value="ECO:0007669"/>
    <property type="project" value="TreeGrafter"/>
</dbReference>
<name>A0A9P7RMG3_9AGAR</name>
<dbReference type="Gene3D" id="3.30.70.330">
    <property type="match status" value="1"/>
</dbReference>
<dbReference type="SUPFAM" id="SSF54928">
    <property type="entry name" value="RNA-binding domain, RBD"/>
    <property type="match status" value="1"/>
</dbReference>
<evidence type="ECO:0000313" key="4">
    <source>
        <dbReference type="Proteomes" id="UP001049176"/>
    </source>
</evidence>
<evidence type="ECO:0000313" key="3">
    <source>
        <dbReference type="EMBL" id="KAG7086384.1"/>
    </source>
</evidence>
<dbReference type="AlphaFoldDB" id="A0A9P7RMG3"/>
<evidence type="ECO:0000256" key="2">
    <source>
        <dbReference type="SAM" id="MobiDB-lite"/>
    </source>
</evidence>
<dbReference type="PANTHER" id="PTHR10300:SF14">
    <property type="entry name" value="PROTEIN SARAH"/>
    <property type="match status" value="1"/>
</dbReference>
<evidence type="ECO:0000256" key="1">
    <source>
        <dbReference type="ARBA" id="ARBA00008209"/>
    </source>
</evidence>
<dbReference type="PANTHER" id="PTHR10300">
    <property type="entry name" value="CALCIPRESSIN"/>
    <property type="match status" value="1"/>
</dbReference>
<keyword evidence="4" id="KW-1185">Reference proteome</keyword>
<reference evidence="3" key="1">
    <citation type="journal article" date="2021" name="Genome Biol. Evol.">
        <title>The assembled and annotated genome of the fairy-ring fungus Marasmius oreades.</title>
        <authorList>
            <person name="Hiltunen M."/>
            <person name="Ament-Velasquez S.L."/>
            <person name="Johannesson H."/>
        </authorList>
    </citation>
    <scope>NUCLEOTIDE SEQUENCE</scope>
    <source>
        <strain evidence="3">03SP1</strain>
    </source>
</reference>
<dbReference type="GO" id="GO:0003676">
    <property type="term" value="F:nucleic acid binding"/>
    <property type="evidence" value="ECO:0007669"/>
    <property type="project" value="InterPro"/>
</dbReference>
<comment type="caution">
    <text evidence="3">The sequence shown here is derived from an EMBL/GenBank/DDBJ whole genome shotgun (WGS) entry which is preliminary data.</text>
</comment>
<organism evidence="3 4">
    <name type="scientific">Marasmius oreades</name>
    <name type="common">fairy-ring Marasmius</name>
    <dbReference type="NCBI Taxonomy" id="181124"/>
    <lineage>
        <taxon>Eukaryota</taxon>
        <taxon>Fungi</taxon>
        <taxon>Dikarya</taxon>
        <taxon>Basidiomycota</taxon>
        <taxon>Agaricomycotina</taxon>
        <taxon>Agaricomycetes</taxon>
        <taxon>Agaricomycetidae</taxon>
        <taxon>Agaricales</taxon>
        <taxon>Marasmiineae</taxon>
        <taxon>Marasmiaceae</taxon>
        <taxon>Marasmius</taxon>
    </lineage>
</organism>
<dbReference type="InterPro" id="IPR035979">
    <property type="entry name" value="RBD_domain_sf"/>
</dbReference>
<dbReference type="GO" id="GO:0019722">
    <property type="term" value="P:calcium-mediated signaling"/>
    <property type="evidence" value="ECO:0007669"/>
    <property type="project" value="InterPro"/>
</dbReference>
<dbReference type="RefSeq" id="XP_043002855.1">
    <property type="nucleotide sequence ID" value="XM_043159256.1"/>
</dbReference>
<accession>A0A9P7RMG3</accession>